<dbReference type="SUPFAM" id="SSF53041">
    <property type="entry name" value="Resolvase-like"/>
    <property type="match status" value="1"/>
</dbReference>
<dbReference type="SUPFAM" id="SSF46689">
    <property type="entry name" value="Homeodomain-like"/>
    <property type="match status" value="1"/>
</dbReference>
<evidence type="ECO:0000256" key="1">
    <source>
        <dbReference type="ARBA" id="ARBA00009913"/>
    </source>
</evidence>
<accession>A0A3Q8VKQ0</accession>
<dbReference type="PANTHER" id="PTHR30461">
    <property type="entry name" value="DNA-INVERTASE FROM LAMBDOID PROPHAGE"/>
    <property type="match status" value="1"/>
</dbReference>
<feature type="domain" description="Resolvase/invertase-type recombinase catalytic" evidence="8">
    <location>
        <begin position="1"/>
        <end position="134"/>
    </location>
</feature>
<keyword evidence="2" id="KW-0229">DNA integration</keyword>
<dbReference type="InterPro" id="IPR009057">
    <property type="entry name" value="Homeodomain-like_sf"/>
</dbReference>
<dbReference type="CDD" id="cd03768">
    <property type="entry name" value="SR_ResInv"/>
    <property type="match status" value="1"/>
</dbReference>
<dbReference type="PROSITE" id="PS00397">
    <property type="entry name" value="RECOMBINASES_1"/>
    <property type="match status" value="1"/>
</dbReference>
<evidence type="ECO:0000313" key="9">
    <source>
        <dbReference type="EMBL" id="AZM66607.1"/>
    </source>
</evidence>
<dbReference type="InterPro" id="IPR036162">
    <property type="entry name" value="Resolvase-like_N_sf"/>
</dbReference>
<evidence type="ECO:0000256" key="3">
    <source>
        <dbReference type="ARBA" id="ARBA00023100"/>
    </source>
</evidence>
<dbReference type="AlphaFoldDB" id="A0A3Q8VKQ0"/>
<keyword evidence="9" id="KW-0614">Plasmid</keyword>
<dbReference type="PANTHER" id="PTHR30461:SF2">
    <property type="entry name" value="SERINE RECOMBINASE PINE-RELATED"/>
    <property type="match status" value="1"/>
</dbReference>
<evidence type="ECO:0000256" key="5">
    <source>
        <dbReference type="ARBA" id="ARBA00023172"/>
    </source>
</evidence>
<proteinExistence type="inferred from homology"/>
<evidence type="ECO:0000259" key="8">
    <source>
        <dbReference type="PROSITE" id="PS51736"/>
    </source>
</evidence>
<protein>
    <submittedName>
        <fullName evidence="9">Mobile element protein</fullName>
    </submittedName>
</protein>
<dbReference type="PROSITE" id="PS51736">
    <property type="entry name" value="RECOMBINASES_3"/>
    <property type="match status" value="1"/>
</dbReference>
<geneLocation type="plasmid" evidence="9">
    <name>pCRE3-KPC</name>
</geneLocation>
<dbReference type="InterPro" id="IPR006119">
    <property type="entry name" value="Resolv_N"/>
</dbReference>
<dbReference type="EMBL" id="MH919378">
    <property type="protein sequence ID" value="AZM66607.1"/>
    <property type="molecule type" value="Genomic_DNA"/>
</dbReference>
<dbReference type="SMART" id="SM00857">
    <property type="entry name" value="Resolvase"/>
    <property type="match status" value="1"/>
</dbReference>
<dbReference type="Gene3D" id="1.10.10.60">
    <property type="entry name" value="Homeodomain-like"/>
    <property type="match status" value="1"/>
</dbReference>
<keyword evidence="3" id="KW-0230">DNA invertase</keyword>
<evidence type="ECO:0000256" key="6">
    <source>
        <dbReference type="PIRSR" id="PIRSR606118-50"/>
    </source>
</evidence>
<dbReference type="CDD" id="cd00569">
    <property type="entry name" value="HTH_Hin_like"/>
    <property type="match status" value="1"/>
</dbReference>
<dbReference type="FunFam" id="1.10.10.60:FF:000352">
    <property type="entry name" value="Site-specific DNA recombinase"/>
    <property type="match status" value="1"/>
</dbReference>
<dbReference type="InterPro" id="IPR050639">
    <property type="entry name" value="SSR_resolvase"/>
</dbReference>
<dbReference type="Pfam" id="PF02796">
    <property type="entry name" value="HTH_7"/>
    <property type="match status" value="1"/>
</dbReference>
<evidence type="ECO:0000256" key="4">
    <source>
        <dbReference type="ARBA" id="ARBA00023125"/>
    </source>
</evidence>
<keyword evidence="4" id="KW-0238">DNA-binding</keyword>
<evidence type="ECO:0000256" key="7">
    <source>
        <dbReference type="PROSITE-ProRule" id="PRU10137"/>
    </source>
</evidence>
<dbReference type="GO" id="GO:0003677">
    <property type="term" value="F:DNA binding"/>
    <property type="evidence" value="ECO:0007669"/>
    <property type="project" value="UniProtKB-KW"/>
</dbReference>
<organism evidence="9">
    <name type="scientific">Citrobacter braakii</name>
    <dbReference type="NCBI Taxonomy" id="57706"/>
    <lineage>
        <taxon>Bacteria</taxon>
        <taxon>Pseudomonadati</taxon>
        <taxon>Pseudomonadota</taxon>
        <taxon>Gammaproteobacteria</taxon>
        <taxon>Enterobacterales</taxon>
        <taxon>Enterobacteriaceae</taxon>
        <taxon>Citrobacter</taxon>
        <taxon>Citrobacter freundii complex</taxon>
    </lineage>
</organism>
<dbReference type="Gene3D" id="3.40.50.1390">
    <property type="entry name" value="Resolvase, N-terminal catalytic domain"/>
    <property type="match status" value="1"/>
</dbReference>
<feature type="active site" description="O-(5'-phospho-DNA)-serine intermediate" evidence="6 7">
    <location>
        <position position="9"/>
    </location>
</feature>
<dbReference type="InterPro" id="IPR006118">
    <property type="entry name" value="Recombinase_CS"/>
</dbReference>
<dbReference type="RefSeq" id="WP_080871677.1">
    <property type="nucleotide sequence ID" value="NZ_MH919378.1"/>
</dbReference>
<dbReference type="GO" id="GO:0000150">
    <property type="term" value="F:DNA strand exchange activity"/>
    <property type="evidence" value="ECO:0007669"/>
    <property type="project" value="UniProtKB-KW"/>
</dbReference>
<evidence type="ECO:0000256" key="2">
    <source>
        <dbReference type="ARBA" id="ARBA00022908"/>
    </source>
</evidence>
<dbReference type="InterPro" id="IPR006120">
    <property type="entry name" value="Resolvase_HTH_dom"/>
</dbReference>
<dbReference type="GO" id="GO:0015074">
    <property type="term" value="P:DNA integration"/>
    <property type="evidence" value="ECO:0007669"/>
    <property type="project" value="UniProtKB-KW"/>
</dbReference>
<sequence length="185" mass="20332">MLIGYARVSTQDQNLELQLDALTKAGCQKVFEDTISGTRADRPGLGKALEMLREGDTLVVWKLDRLGRSVKQLVELVSALHKQNVQFKSLTDSIDTGTPSGRFFFHVMASLAEMERDLIVERTRAGLDVARQLGRKGGRKPKMTDSKIESAKKLLASGVPPKDVAKNLGVSVPTLYRWVPASAQP</sequence>
<name>A0A3Q8VKQ0_CITBR</name>
<reference evidence="9" key="1">
    <citation type="submission" date="2018-09" db="EMBL/GenBank/DDBJ databases">
        <title>The complete sequencing of plasmid pCRE3-KPC.</title>
        <authorList>
            <person name="Dong D."/>
            <person name="Liu Z."/>
            <person name="Zhao H."/>
            <person name="Zhang H."/>
            <person name="Jia N."/>
            <person name="Zhu Y."/>
        </authorList>
    </citation>
    <scope>NUCLEOTIDE SEQUENCE</scope>
    <source>
        <strain evidence="9">CRE3</strain>
        <plasmid evidence="9">pCRE3-KPC</plasmid>
    </source>
</reference>
<dbReference type="FunFam" id="3.40.50.1390:FF:000001">
    <property type="entry name" value="DNA recombinase"/>
    <property type="match status" value="1"/>
</dbReference>
<dbReference type="Pfam" id="PF00239">
    <property type="entry name" value="Resolvase"/>
    <property type="match status" value="1"/>
</dbReference>
<dbReference type="PROSITE" id="PS00398">
    <property type="entry name" value="RECOMBINASES_2"/>
    <property type="match status" value="1"/>
</dbReference>
<keyword evidence="5" id="KW-0233">DNA recombination</keyword>
<comment type="similarity">
    <text evidence="1">Belongs to the site-specific recombinase resolvase family.</text>
</comment>